<dbReference type="EMBL" id="BSDI01000022">
    <property type="protein sequence ID" value="GLH99278.1"/>
    <property type="molecule type" value="Genomic_DNA"/>
</dbReference>
<evidence type="ECO:0000313" key="5">
    <source>
        <dbReference type="Proteomes" id="UP001144280"/>
    </source>
</evidence>
<evidence type="ECO:0000256" key="1">
    <source>
        <dbReference type="ARBA" id="ARBA00022679"/>
    </source>
</evidence>
<dbReference type="PANTHER" id="PTHR34069:SF2">
    <property type="entry name" value="BETA-KETOACYL-[ACYL-CARRIER-PROTEIN] SYNTHASE III"/>
    <property type="match status" value="1"/>
</dbReference>
<organism evidence="4 5">
    <name type="scientific">Phytohabitans aurantiacus</name>
    <dbReference type="NCBI Taxonomy" id="3016789"/>
    <lineage>
        <taxon>Bacteria</taxon>
        <taxon>Bacillati</taxon>
        <taxon>Actinomycetota</taxon>
        <taxon>Actinomycetes</taxon>
        <taxon>Micromonosporales</taxon>
        <taxon>Micromonosporaceae</taxon>
    </lineage>
</organism>
<accession>A0ABQ5QXJ9</accession>
<comment type="caution">
    <text evidence="4">The sequence shown here is derived from an EMBL/GenBank/DDBJ whole genome shotgun (WGS) entry which is preliminary data.</text>
</comment>
<keyword evidence="1" id="KW-0808">Transferase</keyword>
<dbReference type="Pfam" id="PF08541">
    <property type="entry name" value="ACP_syn_III_C"/>
    <property type="match status" value="1"/>
</dbReference>
<gene>
    <name evidence="4" type="ORF">Pa4123_45530</name>
</gene>
<dbReference type="SUPFAM" id="SSF53901">
    <property type="entry name" value="Thiolase-like"/>
    <property type="match status" value="1"/>
</dbReference>
<keyword evidence="5" id="KW-1185">Reference proteome</keyword>
<reference evidence="4" key="1">
    <citation type="submission" date="2022-12" db="EMBL/GenBank/DDBJ databases">
        <title>New Phytohabitans aurantiacus sp. RD004123 nov., an actinomycete isolated from soil.</title>
        <authorList>
            <person name="Triningsih D.W."/>
            <person name="Harunari E."/>
            <person name="Igarashi Y."/>
        </authorList>
    </citation>
    <scope>NUCLEOTIDE SEQUENCE</scope>
    <source>
        <strain evidence="4">RD004123</strain>
    </source>
</reference>
<evidence type="ECO:0000256" key="2">
    <source>
        <dbReference type="ARBA" id="ARBA00023315"/>
    </source>
</evidence>
<proteinExistence type="predicted"/>
<dbReference type="InterPro" id="IPR013747">
    <property type="entry name" value="ACP_syn_III_C"/>
</dbReference>
<dbReference type="PANTHER" id="PTHR34069">
    <property type="entry name" value="3-OXOACYL-[ACYL-CARRIER-PROTEIN] SYNTHASE 3"/>
    <property type="match status" value="1"/>
</dbReference>
<keyword evidence="2" id="KW-0012">Acyltransferase</keyword>
<dbReference type="Proteomes" id="UP001144280">
    <property type="component" value="Unassembled WGS sequence"/>
</dbReference>
<sequence>MRLMTAVASIVDVSSYLPPTVPLAELRHSLGLDDQQARRFGRLYGLDRICQAPDQTEAELLTAAAAKLEALKGQEDRVRYVIRAKGLGTTAPYPIIPLRIATEALGLTRASAFAVADHGCATGLLALDVAATLLAGDGDPDALALILSGDKTFTPFTQWVADVTVMGEGVAAVLVGADTGRDRMLGYASRIHGRTDAVVDMTPEIVRHARQIYQSALAEVVHAAVGAAGITIPDIDLVLPHNVNRVSWTVAAENLGIPRDRLFLDNIARTGHCFCADPFINYERVRQLGLLRPGDRYLMTSAGLGQTFAAMVLQH</sequence>
<name>A0ABQ5QXJ9_9ACTN</name>
<dbReference type="InterPro" id="IPR016039">
    <property type="entry name" value="Thiolase-like"/>
</dbReference>
<evidence type="ECO:0000259" key="3">
    <source>
        <dbReference type="Pfam" id="PF08541"/>
    </source>
</evidence>
<dbReference type="Gene3D" id="3.40.47.10">
    <property type="match status" value="2"/>
</dbReference>
<feature type="domain" description="Beta-ketoacyl-[acyl-carrier-protein] synthase III C-terminal" evidence="3">
    <location>
        <begin position="227"/>
        <end position="314"/>
    </location>
</feature>
<evidence type="ECO:0000313" key="4">
    <source>
        <dbReference type="EMBL" id="GLH99278.1"/>
    </source>
</evidence>
<protein>
    <submittedName>
        <fullName evidence="4">3-oxoacyl-ACP synthase</fullName>
    </submittedName>
</protein>